<evidence type="ECO:0000256" key="1">
    <source>
        <dbReference type="ARBA" id="ARBA00003314"/>
    </source>
</evidence>
<comment type="caution">
    <text evidence="11">Lacks conserved residue(s) required for the propagation of feature annotation.</text>
</comment>
<keyword evidence="4 11" id="KW-0963">Cytoplasm</keyword>
<feature type="domain" description="Methionyl-tRNA synthetase anticodon-binding" evidence="13">
    <location>
        <begin position="419"/>
        <end position="530"/>
    </location>
</feature>
<dbReference type="HAMAP" id="MF_00098">
    <property type="entry name" value="Met_tRNA_synth_type1"/>
    <property type="match status" value="1"/>
</dbReference>
<evidence type="ECO:0000313" key="14">
    <source>
        <dbReference type="EMBL" id="HDX32271.1"/>
    </source>
</evidence>
<feature type="domain" description="Methionyl/Leucyl tRNA synthetase" evidence="12">
    <location>
        <begin position="5"/>
        <end position="407"/>
    </location>
</feature>
<comment type="subunit">
    <text evidence="11">Monomer.</text>
</comment>
<dbReference type="InterPro" id="IPR023458">
    <property type="entry name" value="Met-tRNA_ligase_1"/>
</dbReference>
<evidence type="ECO:0000256" key="4">
    <source>
        <dbReference type="ARBA" id="ARBA00022490"/>
    </source>
</evidence>
<feature type="binding site" evidence="11">
    <location>
        <position position="157"/>
    </location>
    <ligand>
        <name>Zn(2+)</name>
        <dbReference type="ChEBI" id="CHEBI:29105"/>
    </ligand>
</feature>
<dbReference type="NCBIfam" id="TIGR00398">
    <property type="entry name" value="metG"/>
    <property type="match status" value="1"/>
</dbReference>
<comment type="catalytic activity">
    <reaction evidence="10 11">
        <text>tRNA(Met) + L-methionine + ATP = L-methionyl-tRNA(Met) + AMP + diphosphate</text>
        <dbReference type="Rhea" id="RHEA:13481"/>
        <dbReference type="Rhea" id="RHEA-COMP:9667"/>
        <dbReference type="Rhea" id="RHEA-COMP:9698"/>
        <dbReference type="ChEBI" id="CHEBI:30616"/>
        <dbReference type="ChEBI" id="CHEBI:33019"/>
        <dbReference type="ChEBI" id="CHEBI:57844"/>
        <dbReference type="ChEBI" id="CHEBI:78442"/>
        <dbReference type="ChEBI" id="CHEBI:78530"/>
        <dbReference type="ChEBI" id="CHEBI:456215"/>
        <dbReference type="EC" id="6.1.1.10"/>
    </reaction>
</comment>
<keyword evidence="11" id="KW-0862">Zinc</keyword>
<dbReference type="GO" id="GO:0046872">
    <property type="term" value="F:metal ion binding"/>
    <property type="evidence" value="ECO:0007669"/>
    <property type="project" value="UniProtKB-KW"/>
</dbReference>
<dbReference type="AlphaFoldDB" id="A0A7C1FV54"/>
<gene>
    <name evidence="11 14" type="primary">metG</name>
    <name evidence="14" type="ORF">ENQ20_12415</name>
</gene>
<organism evidence="14">
    <name type="scientific">Caldilinea aerophila</name>
    <dbReference type="NCBI Taxonomy" id="133453"/>
    <lineage>
        <taxon>Bacteria</taxon>
        <taxon>Bacillati</taxon>
        <taxon>Chloroflexota</taxon>
        <taxon>Caldilineae</taxon>
        <taxon>Caldilineales</taxon>
        <taxon>Caldilineaceae</taxon>
        <taxon>Caldilinea</taxon>
    </lineage>
</organism>
<evidence type="ECO:0000256" key="2">
    <source>
        <dbReference type="ARBA" id="ARBA00004496"/>
    </source>
</evidence>
<keyword evidence="6 11" id="KW-0547">Nucleotide-binding</keyword>
<evidence type="ECO:0000256" key="8">
    <source>
        <dbReference type="ARBA" id="ARBA00022917"/>
    </source>
</evidence>
<comment type="subcellular location">
    <subcellularLocation>
        <location evidence="2 11">Cytoplasm</location>
    </subcellularLocation>
</comment>
<dbReference type="GO" id="GO:0005829">
    <property type="term" value="C:cytosol"/>
    <property type="evidence" value="ECO:0007669"/>
    <property type="project" value="TreeGrafter"/>
</dbReference>
<dbReference type="InterPro" id="IPR014758">
    <property type="entry name" value="Met-tRNA_synth"/>
</dbReference>
<dbReference type="PANTHER" id="PTHR45765">
    <property type="entry name" value="METHIONINE--TRNA LIGASE"/>
    <property type="match status" value="1"/>
</dbReference>
<evidence type="ECO:0000256" key="9">
    <source>
        <dbReference type="ARBA" id="ARBA00023146"/>
    </source>
</evidence>
<dbReference type="Pfam" id="PF19303">
    <property type="entry name" value="Anticodon_3"/>
    <property type="match status" value="1"/>
</dbReference>
<dbReference type="InterPro" id="IPR029038">
    <property type="entry name" value="MetRS_Zn"/>
</dbReference>
<feature type="binding site" evidence="11">
    <location>
        <position position="160"/>
    </location>
    <ligand>
        <name>Zn(2+)</name>
        <dbReference type="ChEBI" id="CHEBI:29105"/>
    </ligand>
</feature>
<evidence type="ECO:0000256" key="7">
    <source>
        <dbReference type="ARBA" id="ARBA00022840"/>
    </source>
</evidence>
<dbReference type="InterPro" id="IPR014729">
    <property type="entry name" value="Rossmann-like_a/b/a_fold"/>
</dbReference>
<dbReference type="SUPFAM" id="SSF52374">
    <property type="entry name" value="Nucleotidylyl transferase"/>
    <property type="match status" value="1"/>
</dbReference>
<dbReference type="Gene3D" id="3.40.50.620">
    <property type="entry name" value="HUPs"/>
    <property type="match status" value="1"/>
</dbReference>
<name>A0A7C1FV54_9CHLR</name>
<sequence>MGLNILVGVAWPYVNGEKHIGQIAGAYLPPDIFARYQRMIGNDVLMVSGSDTHGTPIMLKAEAEGVPYTEIVEKYHRLFIDGCLAMGLTFDLYTHTDTANHWEVTQHMFLRHWETGFIYKDMQRQWYDPVAKKFLADRYIEGECPYCGYPDARGDQCDNCGRIYDALELKNPRSKISGATALEIRETEHFFLDLARMNEPLLEWISHDKEHWRPNVLNFTRGLLERRDLRGRAITRDLDWGVTIPIGDYPDKRIYVWYDAVIGYLSAAIEWAKLSGDSEAWRQWWDADVNPGARIYNFIGKDNIPFHTIIWPGMLIGYNHGPTHLNLPYDVPANEYLNLGGGKFSTSRGNVIGWNTVLAQFQPDAWRYVLTALAPETADVEFTWQDFMDRVNNELVANWGNLVNRTLGFAYKRFEGKVPVPAGLTEEDEVFLAEIRAGFDSVGALYQAVRLKAALQEARRLSQRANQYLNDTAPWKTINETPERAATAIYVTLQAIDWLKLLWAPILPHASEELHQMLGYEQPLFGRQYTETVEDARGSHLVLRYDHTGASGVWQANVLPPGQPLREPKPLFTKLDETVMAEKLRSI</sequence>
<dbReference type="SUPFAM" id="SSF47323">
    <property type="entry name" value="Anticodon-binding domain of a subclass of class I aminoacyl-tRNA synthetases"/>
    <property type="match status" value="1"/>
</dbReference>
<dbReference type="Pfam" id="PF09334">
    <property type="entry name" value="tRNA-synt_1g"/>
    <property type="match status" value="1"/>
</dbReference>
<dbReference type="InterPro" id="IPR041872">
    <property type="entry name" value="Anticodon_Met"/>
</dbReference>
<evidence type="ECO:0000256" key="6">
    <source>
        <dbReference type="ARBA" id="ARBA00022741"/>
    </source>
</evidence>
<reference evidence="14" key="1">
    <citation type="journal article" date="2020" name="mSystems">
        <title>Genome- and Community-Level Interaction Insights into Carbon Utilization and Element Cycling Functions of Hydrothermarchaeota in Hydrothermal Sediment.</title>
        <authorList>
            <person name="Zhou Z."/>
            <person name="Liu Y."/>
            <person name="Xu W."/>
            <person name="Pan J."/>
            <person name="Luo Z.H."/>
            <person name="Li M."/>
        </authorList>
    </citation>
    <scope>NUCLEOTIDE SEQUENCE [LARGE SCALE GENOMIC DNA]</scope>
    <source>
        <strain evidence="14">SpSt-289</strain>
    </source>
</reference>
<evidence type="ECO:0000259" key="13">
    <source>
        <dbReference type="Pfam" id="PF19303"/>
    </source>
</evidence>
<dbReference type="FunFam" id="2.20.28.20:FF:000001">
    <property type="entry name" value="Methionine--tRNA ligase"/>
    <property type="match status" value="1"/>
</dbReference>
<dbReference type="GO" id="GO:0004825">
    <property type="term" value="F:methionine-tRNA ligase activity"/>
    <property type="evidence" value="ECO:0007669"/>
    <property type="project" value="UniProtKB-UniRule"/>
</dbReference>
<dbReference type="Gene3D" id="2.20.28.20">
    <property type="entry name" value="Methionyl-tRNA synthetase, Zn-domain"/>
    <property type="match status" value="1"/>
</dbReference>
<dbReference type="GO" id="GO:0006431">
    <property type="term" value="P:methionyl-tRNA aminoacylation"/>
    <property type="evidence" value="ECO:0007669"/>
    <property type="project" value="UniProtKB-UniRule"/>
</dbReference>
<dbReference type="InterPro" id="IPR009080">
    <property type="entry name" value="tRNAsynth_Ia_anticodon-bd"/>
</dbReference>
<comment type="cofactor">
    <cofactor evidence="11">
        <name>Zn(2+)</name>
        <dbReference type="ChEBI" id="CHEBI:29105"/>
    </cofactor>
    <text evidence="11">Binds 1 zinc ion per subunit.</text>
</comment>
<evidence type="ECO:0000256" key="3">
    <source>
        <dbReference type="ARBA" id="ARBA00008258"/>
    </source>
</evidence>
<keyword evidence="7 11" id="KW-0067">ATP-binding</keyword>
<dbReference type="InterPro" id="IPR015413">
    <property type="entry name" value="Methionyl/Leucyl_tRNA_Synth"/>
</dbReference>
<feature type="binding site" evidence="11">
    <location>
        <position position="144"/>
    </location>
    <ligand>
        <name>Zn(2+)</name>
        <dbReference type="ChEBI" id="CHEBI:29105"/>
    </ligand>
</feature>
<protein>
    <recommendedName>
        <fullName evidence="11">Methionine--tRNA ligase</fullName>
        <ecNumber evidence="11">6.1.1.10</ecNumber>
    </recommendedName>
    <alternativeName>
        <fullName evidence="11">Methionyl-tRNA synthetase</fullName>
        <shortName evidence="11">MetRS</shortName>
    </alternativeName>
</protein>
<keyword evidence="9 11" id="KW-0030">Aminoacyl-tRNA synthetase</keyword>
<evidence type="ECO:0000256" key="11">
    <source>
        <dbReference type="HAMAP-Rule" id="MF_00098"/>
    </source>
</evidence>
<comment type="caution">
    <text evidence="14">The sequence shown here is derived from an EMBL/GenBank/DDBJ whole genome shotgun (WGS) entry which is preliminary data.</text>
</comment>
<dbReference type="SUPFAM" id="SSF57770">
    <property type="entry name" value="Methionyl-tRNA synthetase (MetRS), Zn-domain"/>
    <property type="match status" value="1"/>
</dbReference>
<keyword evidence="11" id="KW-0479">Metal-binding</keyword>
<dbReference type="Gene3D" id="1.10.730.10">
    <property type="entry name" value="Isoleucyl-tRNA Synthetase, Domain 1"/>
    <property type="match status" value="1"/>
</dbReference>
<evidence type="ECO:0000256" key="10">
    <source>
        <dbReference type="ARBA" id="ARBA00047364"/>
    </source>
</evidence>
<dbReference type="EMBL" id="DSMG01000120">
    <property type="protein sequence ID" value="HDX32271.1"/>
    <property type="molecule type" value="Genomic_DNA"/>
</dbReference>
<keyword evidence="5 11" id="KW-0436">Ligase</keyword>
<proteinExistence type="inferred from homology"/>
<dbReference type="InterPro" id="IPR033911">
    <property type="entry name" value="MetRS_core"/>
</dbReference>
<keyword evidence="8 11" id="KW-0648">Protein biosynthesis</keyword>
<evidence type="ECO:0000259" key="12">
    <source>
        <dbReference type="Pfam" id="PF09334"/>
    </source>
</evidence>
<comment type="similarity">
    <text evidence="3 11">Belongs to the class-I aminoacyl-tRNA synthetase family. MetG type 1 subfamily.</text>
</comment>
<dbReference type="EC" id="6.1.1.10" evidence="11"/>
<feature type="short sequence motif" description="'KMSKS' region" evidence="11">
    <location>
        <begin position="343"/>
        <end position="347"/>
    </location>
</feature>
<accession>A0A7C1FV54</accession>
<dbReference type="PANTHER" id="PTHR45765:SF1">
    <property type="entry name" value="METHIONINE--TRNA LIGASE, CYTOPLASMIC"/>
    <property type="match status" value="1"/>
</dbReference>
<feature type="binding site" evidence="11">
    <location>
        <position position="147"/>
    </location>
    <ligand>
        <name>Zn(2+)</name>
        <dbReference type="ChEBI" id="CHEBI:29105"/>
    </ligand>
</feature>
<dbReference type="CDD" id="cd07957">
    <property type="entry name" value="Anticodon_Ia_Met"/>
    <property type="match status" value="1"/>
</dbReference>
<evidence type="ECO:0000256" key="5">
    <source>
        <dbReference type="ARBA" id="ARBA00022598"/>
    </source>
</evidence>
<feature type="binding site" evidence="11">
    <location>
        <position position="346"/>
    </location>
    <ligand>
        <name>ATP</name>
        <dbReference type="ChEBI" id="CHEBI:30616"/>
    </ligand>
</feature>
<dbReference type="PRINTS" id="PR01041">
    <property type="entry name" value="TRNASYNTHMET"/>
</dbReference>
<comment type="function">
    <text evidence="1 11">Is required not only for elongation of protein synthesis but also for the initiation of all mRNA translation through initiator tRNA(fMet) aminoacylation.</text>
</comment>
<dbReference type="CDD" id="cd00814">
    <property type="entry name" value="MetRS_core"/>
    <property type="match status" value="1"/>
</dbReference>
<dbReference type="GO" id="GO:0005524">
    <property type="term" value="F:ATP binding"/>
    <property type="evidence" value="ECO:0007669"/>
    <property type="project" value="UniProtKB-UniRule"/>
</dbReference>